<accession>A0A7L8ZKS2</accession>
<evidence type="ECO:0000313" key="1">
    <source>
        <dbReference type="EMBL" id="QOI70987.1"/>
    </source>
</evidence>
<dbReference type="Proteomes" id="UP000594095">
    <property type="component" value="Genome"/>
</dbReference>
<evidence type="ECO:0000313" key="2">
    <source>
        <dbReference type="Proteomes" id="UP000594095"/>
    </source>
</evidence>
<dbReference type="EMBL" id="MT939486">
    <property type="protein sequence ID" value="QOI70987.1"/>
    <property type="molecule type" value="Genomic_DNA"/>
</dbReference>
<name>A0A7L8ZKS2_9CAUD</name>
<proteinExistence type="predicted"/>
<gene>
    <name evidence="1" type="ORF">pEaSNUABM12_00049</name>
</gene>
<protein>
    <submittedName>
        <fullName evidence="1">Uncharacterized protein</fullName>
    </submittedName>
</protein>
<sequence length="189" mass="22952">MTRAELIQSSTMYRLLGAYKIFKEKEKKYKGKLYNFTLYDYNDSGYDLECSNHGLYIWPNGEDRDDNQIFSIEYLKDDQWWVQSLLNDYEFSITPREAVEINVGDHLDLDKSNLYVYNHQDEEELFEEYPEEWFFQQLTVQDIIPFEQFKEEVKFCKKILSHGIDEYDRIFIFNLEKFNINLLEGFKEI</sequence>
<reference evidence="1 2" key="1">
    <citation type="submission" date="2020-08" db="EMBL/GenBank/DDBJ databases">
        <title>Complete genome sequence of Erwinia phage pEa_SNUABM_12.</title>
        <authorList>
            <person name="Kim S.G."/>
            <person name="Lee S.B."/>
            <person name="Park S.C."/>
        </authorList>
    </citation>
    <scope>NUCLEOTIDE SEQUENCE [LARGE SCALE GENOMIC DNA]</scope>
</reference>
<organism evidence="1 2">
    <name type="scientific">Erwinia phage pEa_SNUABM_12</name>
    <dbReference type="NCBI Taxonomy" id="2768773"/>
    <lineage>
        <taxon>Viruses</taxon>
        <taxon>Duplodnaviria</taxon>
        <taxon>Heunggongvirae</taxon>
        <taxon>Uroviricota</taxon>
        <taxon>Caudoviricetes</taxon>
        <taxon>Eneladusvirus</taxon>
        <taxon>Eneladusvirus BF</taxon>
    </lineage>
</organism>